<name>A0A554SB47_9ACTN</name>
<dbReference type="AlphaFoldDB" id="A0A554SB47"/>
<protein>
    <submittedName>
        <fullName evidence="1">Uncharacterized protein</fullName>
    </submittedName>
</protein>
<dbReference type="EMBL" id="VLNT01000005">
    <property type="protein sequence ID" value="TSD63565.1"/>
    <property type="molecule type" value="Genomic_DNA"/>
</dbReference>
<evidence type="ECO:0000313" key="2">
    <source>
        <dbReference type="Proteomes" id="UP000316988"/>
    </source>
</evidence>
<gene>
    <name evidence="1" type="ORF">FNM00_08090</name>
</gene>
<evidence type="ECO:0000313" key="1">
    <source>
        <dbReference type="EMBL" id="TSD63565.1"/>
    </source>
</evidence>
<organism evidence="1 2">
    <name type="scientific">Aeromicrobium piscarium</name>
    <dbReference type="NCBI Taxonomy" id="2590901"/>
    <lineage>
        <taxon>Bacteria</taxon>
        <taxon>Bacillati</taxon>
        <taxon>Actinomycetota</taxon>
        <taxon>Actinomycetes</taxon>
        <taxon>Propionibacteriales</taxon>
        <taxon>Nocardioidaceae</taxon>
        <taxon>Aeromicrobium</taxon>
    </lineage>
</organism>
<accession>A0A554SB47</accession>
<sequence>MFAAVAMVAIAWTNWGRSWRVRARAEGAALGRIVAATVVINPKPIARADPHPTTVTLHIEHGDDETFSTTTSSRHLPVRVARRVVGFAHVFHAPRLPVADRDAALAQARDGGVTFAIEPPIAVTVYRAGNALTWS</sequence>
<comment type="caution">
    <text evidence="1">The sequence shown here is derived from an EMBL/GenBank/DDBJ whole genome shotgun (WGS) entry which is preliminary data.</text>
</comment>
<dbReference type="RefSeq" id="WP_143912938.1">
    <property type="nucleotide sequence ID" value="NZ_VLNT01000005.1"/>
</dbReference>
<proteinExistence type="predicted"/>
<reference evidence="1 2" key="1">
    <citation type="submission" date="2019-07" db="EMBL/GenBank/DDBJ databases">
        <authorList>
            <person name="Zhao L.H."/>
        </authorList>
    </citation>
    <scope>NUCLEOTIDE SEQUENCE [LARGE SCALE GENOMIC DNA]</scope>
    <source>
        <strain evidence="1 2">Co35</strain>
    </source>
</reference>
<dbReference type="Proteomes" id="UP000316988">
    <property type="component" value="Unassembled WGS sequence"/>
</dbReference>
<keyword evidence="2" id="KW-1185">Reference proteome</keyword>